<accession>A0A087GHQ7</accession>
<dbReference type="FunFam" id="1.20.1340.10:FF:000001">
    <property type="entry name" value="Histidine decarboxylase"/>
    <property type="match status" value="1"/>
</dbReference>
<dbReference type="CDD" id="cd06450">
    <property type="entry name" value="DOPA_deC_like"/>
    <property type="match status" value="1"/>
</dbReference>
<dbReference type="SUPFAM" id="SSF53383">
    <property type="entry name" value="PLP-dependent transferases"/>
    <property type="match status" value="1"/>
</dbReference>
<dbReference type="GO" id="GO:0006520">
    <property type="term" value="P:amino acid metabolic process"/>
    <property type="evidence" value="ECO:0007669"/>
    <property type="project" value="InterPro"/>
</dbReference>
<dbReference type="PRINTS" id="PR00800">
    <property type="entry name" value="YHDCRBOXLASE"/>
</dbReference>
<keyword evidence="5 7" id="KW-0456">Lyase</keyword>
<comment type="similarity">
    <text evidence="2 7">Belongs to the group II decarboxylase family.</text>
</comment>
<dbReference type="GO" id="GO:0019752">
    <property type="term" value="P:carboxylic acid metabolic process"/>
    <property type="evidence" value="ECO:0007669"/>
    <property type="project" value="InterPro"/>
</dbReference>
<keyword evidence="9" id="KW-1185">Reference proteome</keyword>
<dbReference type="InterPro" id="IPR015424">
    <property type="entry name" value="PyrdxlP-dep_Trfase"/>
</dbReference>
<evidence type="ECO:0000256" key="2">
    <source>
        <dbReference type="ARBA" id="ARBA00009533"/>
    </source>
</evidence>
<proteinExistence type="inferred from homology"/>
<organism evidence="8 9">
    <name type="scientific">Arabis alpina</name>
    <name type="common">Alpine rock-cress</name>
    <dbReference type="NCBI Taxonomy" id="50452"/>
    <lineage>
        <taxon>Eukaryota</taxon>
        <taxon>Viridiplantae</taxon>
        <taxon>Streptophyta</taxon>
        <taxon>Embryophyta</taxon>
        <taxon>Tracheophyta</taxon>
        <taxon>Spermatophyta</taxon>
        <taxon>Magnoliopsida</taxon>
        <taxon>eudicotyledons</taxon>
        <taxon>Gunneridae</taxon>
        <taxon>Pentapetalae</taxon>
        <taxon>rosids</taxon>
        <taxon>malvids</taxon>
        <taxon>Brassicales</taxon>
        <taxon>Brassicaceae</taxon>
        <taxon>Arabideae</taxon>
        <taxon>Arabis</taxon>
    </lineage>
</organism>
<dbReference type="Proteomes" id="UP000029120">
    <property type="component" value="Chromosome 7"/>
</dbReference>
<dbReference type="InterPro" id="IPR015422">
    <property type="entry name" value="PyrdxlP-dep_Trfase_small"/>
</dbReference>
<dbReference type="Gramene" id="KFK29409">
    <property type="protein sequence ID" value="KFK29409"/>
    <property type="gene ID" value="AALP_AA7G130400"/>
</dbReference>
<dbReference type="OrthoDB" id="639767at2759"/>
<evidence type="ECO:0000256" key="6">
    <source>
        <dbReference type="PIRSR" id="PIRSR602129-50"/>
    </source>
</evidence>
<evidence type="ECO:0000256" key="1">
    <source>
        <dbReference type="ARBA" id="ARBA00001933"/>
    </source>
</evidence>
<evidence type="ECO:0000313" key="9">
    <source>
        <dbReference type="Proteomes" id="UP000029120"/>
    </source>
</evidence>
<evidence type="ECO:0008006" key="10">
    <source>
        <dbReference type="Google" id="ProtNLM"/>
    </source>
</evidence>
<name>A0A087GHQ7_ARAAL</name>
<dbReference type="GO" id="GO:0005737">
    <property type="term" value="C:cytoplasm"/>
    <property type="evidence" value="ECO:0007669"/>
    <property type="project" value="TreeGrafter"/>
</dbReference>
<dbReference type="OMA" id="EDKCNER"/>
<evidence type="ECO:0000313" key="8">
    <source>
        <dbReference type="EMBL" id="KFK29409.1"/>
    </source>
</evidence>
<dbReference type="Gene3D" id="3.40.640.10">
    <property type="entry name" value="Type I PLP-dependent aspartate aminotransferase-like (Major domain)"/>
    <property type="match status" value="1"/>
</dbReference>
<comment type="cofactor">
    <cofactor evidence="1 6 7">
        <name>pyridoxal 5'-phosphate</name>
        <dbReference type="ChEBI" id="CHEBI:597326"/>
    </cofactor>
</comment>
<protein>
    <recommendedName>
        <fullName evidence="10">Tyrosine decarboxylase</fullName>
    </recommendedName>
</protein>
<sequence length="605" mass="66621">MLRPLKHEIYKASSLITTFIQHLPIPIDMDYGNDIGNGHDIGHGNGNGIGNYNGVGNGIGNRVGKGHEIGNGHGIGNGYVNGIGTSDVLGKGHGLGNGNGYVNYGNGKVNGAKEKKMRPMESELLREQGHIMVDFIADYYKNLEDSPKDFPVLSQVQPGYLRDMLPDSAPDHPESLKELLDDVSKKIMPGITHWQSPSYFAYYASSTSVAGFLGEMLNAGLSVVGFTWLTSPAATELEVIVLDWLAKLLQLPNDFHSTGNGGGVIQGTGCEAVLVVVLAARGRILKKVGKNSLPRLVVYATDQTHSSFRKACLISGIHEENIRLLKTDSSTNYGMPPESLEQAISSDLAKGFIPFFICATVGTTSSAAVDPLVPLGEIAKSYGIWMHVDAAYAGSACICPENRKYIDGIENADSFNINAHKWLFSNQTCSPLWIKDRYSLIDALKTNPEYLEYKVSKRDEVVNYKDWQISLSRRFRSLKLWMVLRLYGSENLKNFIRDHINLAKQFEDYVAQDSNFEIVTTRYFSLVCFRIAPIDGDEDQCNVQNRALIAAVNSTGNIFISHTALSGKFILRFAVGAPLTEEKHVTEAWQIIQKHASKLILNGHF</sequence>
<evidence type="ECO:0000256" key="7">
    <source>
        <dbReference type="RuleBase" id="RU000382"/>
    </source>
</evidence>
<dbReference type="Gene3D" id="1.20.1340.10">
    <property type="entry name" value="dopa decarboxylase, N-terminal domain"/>
    <property type="match status" value="1"/>
</dbReference>
<keyword evidence="4 6" id="KW-0663">Pyridoxal phosphate</keyword>
<reference evidence="9" key="1">
    <citation type="journal article" date="2015" name="Nat. Plants">
        <title>Genome expansion of Arabis alpina linked with retrotransposition and reduced symmetric DNA methylation.</title>
        <authorList>
            <person name="Willing E.M."/>
            <person name="Rawat V."/>
            <person name="Mandakova T."/>
            <person name="Maumus F."/>
            <person name="James G.V."/>
            <person name="Nordstroem K.J."/>
            <person name="Becker C."/>
            <person name="Warthmann N."/>
            <person name="Chica C."/>
            <person name="Szarzynska B."/>
            <person name="Zytnicki M."/>
            <person name="Albani M.C."/>
            <person name="Kiefer C."/>
            <person name="Bergonzi S."/>
            <person name="Castaings L."/>
            <person name="Mateos J.L."/>
            <person name="Berns M.C."/>
            <person name="Bujdoso N."/>
            <person name="Piofczyk T."/>
            <person name="de Lorenzo L."/>
            <person name="Barrero-Sicilia C."/>
            <person name="Mateos I."/>
            <person name="Piednoel M."/>
            <person name="Hagmann J."/>
            <person name="Chen-Min-Tao R."/>
            <person name="Iglesias-Fernandez R."/>
            <person name="Schuster S.C."/>
            <person name="Alonso-Blanco C."/>
            <person name="Roudier F."/>
            <person name="Carbonero P."/>
            <person name="Paz-Ares J."/>
            <person name="Davis S.J."/>
            <person name="Pecinka A."/>
            <person name="Quesneville H."/>
            <person name="Colot V."/>
            <person name="Lysak M.A."/>
            <person name="Weigel D."/>
            <person name="Coupland G."/>
            <person name="Schneeberger K."/>
        </authorList>
    </citation>
    <scope>NUCLEOTIDE SEQUENCE [LARGE SCALE GENOMIC DNA]</scope>
    <source>
        <strain evidence="9">cv. Pajares</strain>
    </source>
</reference>
<dbReference type="GO" id="GO:0016831">
    <property type="term" value="F:carboxy-lyase activity"/>
    <property type="evidence" value="ECO:0007669"/>
    <property type="project" value="UniProtKB-KW"/>
</dbReference>
<dbReference type="EMBL" id="CM002875">
    <property type="protein sequence ID" value="KFK29409.1"/>
    <property type="molecule type" value="Genomic_DNA"/>
</dbReference>
<dbReference type="InterPro" id="IPR010977">
    <property type="entry name" value="Aromatic_deC"/>
</dbReference>
<dbReference type="InterPro" id="IPR002129">
    <property type="entry name" value="PyrdxlP-dep_de-COase"/>
</dbReference>
<dbReference type="GO" id="GO:0030170">
    <property type="term" value="F:pyridoxal phosphate binding"/>
    <property type="evidence" value="ECO:0007669"/>
    <property type="project" value="InterPro"/>
</dbReference>
<dbReference type="FunFam" id="3.40.640.10:FF:000025">
    <property type="entry name" value="Histidine decarboxylase"/>
    <property type="match status" value="1"/>
</dbReference>
<dbReference type="AlphaFoldDB" id="A0A087GHQ7"/>
<dbReference type="PANTHER" id="PTHR11999:SF152">
    <property type="entry name" value="TYROSINE DECARBOXYLASE 2"/>
    <property type="match status" value="1"/>
</dbReference>
<keyword evidence="3" id="KW-0210">Decarboxylase</keyword>
<dbReference type="Pfam" id="PF00282">
    <property type="entry name" value="Pyridoxal_deC"/>
    <property type="match status" value="1"/>
</dbReference>
<evidence type="ECO:0000256" key="5">
    <source>
        <dbReference type="ARBA" id="ARBA00023239"/>
    </source>
</evidence>
<feature type="modified residue" description="N6-(pyridoxal phosphate)lysine" evidence="6">
    <location>
        <position position="421"/>
    </location>
</feature>
<dbReference type="Gene3D" id="3.90.1150.10">
    <property type="entry name" value="Aspartate Aminotransferase, domain 1"/>
    <property type="match status" value="1"/>
</dbReference>
<dbReference type="InterPro" id="IPR015421">
    <property type="entry name" value="PyrdxlP-dep_Trfase_major"/>
</dbReference>
<dbReference type="PANTHER" id="PTHR11999">
    <property type="entry name" value="GROUP II PYRIDOXAL-5-PHOSPHATE DECARBOXYLASE"/>
    <property type="match status" value="1"/>
</dbReference>
<dbReference type="eggNOG" id="KOG0628">
    <property type="taxonomic scope" value="Eukaryota"/>
</dbReference>
<gene>
    <name evidence="8" type="ordered locus">AALP_Aa7g130400</name>
</gene>
<evidence type="ECO:0000256" key="4">
    <source>
        <dbReference type="ARBA" id="ARBA00022898"/>
    </source>
</evidence>
<evidence type="ECO:0000256" key="3">
    <source>
        <dbReference type="ARBA" id="ARBA00022793"/>
    </source>
</evidence>